<evidence type="ECO:0000313" key="1">
    <source>
        <dbReference type="EMBL" id="MCM2679819.1"/>
    </source>
</evidence>
<dbReference type="Proteomes" id="UP001165393">
    <property type="component" value="Unassembled WGS sequence"/>
</dbReference>
<protein>
    <submittedName>
        <fullName evidence="1">Uncharacterized protein</fullName>
    </submittedName>
</protein>
<dbReference type="RefSeq" id="WP_251261234.1">
    <property type="nucleotide sequence ID" value="NZ_JAMQGP010000003.1"/>
</dbReference>
<reference evidence="1 2" key="1">
    <citation type="journal article" date="2013" name="Antonie Van Leeuwenhoek">
        <title>Echinimonas agarilytica gen. nov., sp. nov., a new gammaproteobacterium isolated from the sea urchin Strongylocentrotus intermedius.</title>
        <authorList>
            <person name="Nedashkovskaya O.I."/>
            <person name="Stenkova A.M."/>
            <person name="Zhukova N.V."/>
            <person name="Van Trappen S."/>
            <person name="Lee J.S."/>
            <person name="Kim S.B."/>
        </authorList>
    </citation>
    <scope>NUCLEOTIDE SEQUENCE [LARGE SCALE GENOMIC DNA]</scope>
    <source>
        <strain evidence="1 2">KMM 6351</strain>
    </source>
</reference>
<gene>
    <name evidence="1" type="ORF">NAF29_09095</name>
</gene>
<keyword evidence="2" id="KW-1185">Reference proteome</keyword>
<name>A0AA41W6J2_9GAMM</name>
<evidence type="ECO:0000313" key="2">
    <source>
        <dbReference type="Proteomes" id="UP001165393"/>
    </source>
</evidence>
<sequence length="163" mass="18604">MSSSGVTERYSSYYTRLHIKAGISHQTSLEDLQKQLSKLKDRVKNLRIMHTNTSSGNISLHELELLSDDIEALVKAVLLKKQRSNPQKSSNAKNSANYKINYANSANELTKLRGYEKKLEQKLNILIDSHAKTHELSFARTRLQRCRDAIGQLLIHIQTTENK</sequence>
<organism evidence="1 2">
    <name type="scientific">Echinimonas agarilytica</name>
    <dbReference type="NCBI Taxonomy" id="1215918"/>
    <lineage>
        <taxon>Bacteria</taxon>
        <taxon>Pseudomonadati</taxon>
        <taxon>Pseudomonadota</taxon>
        <taxon>Gammaproteobacteria</taxon>
        <taxon>Alteromonadales</taxon>
        <taxon>Echinimonadaceae</taxon>
        <taxon>Echinimonas</taxon>
    </lineage>
</organism>
<accession>A0AA41W6J2</accession>
<dbReference type="AlphaFoldDB" id="A0AA41W6J2"/>
<proteinExistence type="predicted"/>
<comment type="caution">
    <text evidence="1">The sequence shown here is derived from an EMBL/GenBank/DDBJ whole genome shotgun (WGS) entry which is preliminary data.</text>
</comment>
<dbReference type="EMBL" id="JAMQGP010000003">
    <property type="protein sequence ID" value="MCM2679819.1"/>
    <property type="molecule type" value="Genomic_DNA"/>
</dbReference>